<sequence>MDFTYKEALALLKKTTPFLLFRILVYGGIAVAWIIITGIGAGIGAAIGVIGGSASGGAFVGGLIAFAACGGVLRVLRRYLLYLVKGAHIAVLVEAIDGRPLPAGKGQVAFGQQAVKERFVEMSVFAGIDAIISAVLKAFTRLVDFVAGILPIPGLRAVAGIGSAIVTNSLTYVDEAIIAHNLRVRSTNPWETSRQGLILYAQNYPRFLKNSVKLTLGVWGLTVLIFLVYLAPIALFIWILPVQGNLVALLIAFSLAWATKVALLEPFAVAAILVAWPKIIAGQVPNPEWEAKLSQASKKFGDMAGKAREWATKNRSQPPQQPASPALGSPQAPPAPPAPTTPAPPAPPAPPGAGTPPNTPPTA</sequence>
<feature type="transmembrane region" description="Helical" evidence="2">
    <location>
        <begin position="216"/>
        <end position="240"/>
    </location>
</feature>
<feature type="transmembrane region" description="Helical" evidence="2">
    <location>
        <begin position="56"/>
        <end position="76"/>
    </location>
</feature>
<dbReference type="EMBL" id="JAGIOL010000001">
    <property type="protein sequence ID" value="MBP2437360.1"/>
    <property type="molecule type" value="Genomic_DNA"/>
</dbReference>
<proteinExistence type="predicted"/>
<accession>A0ABS4ZJA5</accession>
<gene>
    <name evidence="3" type="ORF">JOF34_001946</name>
</gene>
<feature type="region of interest" description="Disordered" evidence="1">
    <location>
        <begin position="303"/>
        <end position="363"/>
    </location>
</feature>
<keyword evidence="2" id="KW-1133">Transmembrane helix</keyword>
<feature type="transmembrane region" description="Helical" evidence="2">
    <location>
        <begin position="246"/>
        <end position="276"/>
    </location>
</feature>
<keyword evidence="2" id="KW-0472">Membrane</keyword>
<comment type="caution">
    <text evidence="3">The sequence shown here is derived from an EMBL/GenBank/DDBJ whole genome shotgun (WGS) entry which is preliminary data.</text>
</comment>
<evidence type="ECO:0000313" key="4">
    <source>
        <dbReference type="Proteomes" id="UP001519362"/>
    </source>
</evidence>
<dbReference type="RefSeq" id="WP_206527908.1">
    <property type="nucleotide sequence ID" value="NZ_CP049253.1"/>
</dbReference>
<keyword evidence="4" id="KW-1185">Reference proteome</keyword>
<evidence type="ECO:0000256" key="1">
    <source>
        <dbReference type="SAM" id="MobiDB-lite"/>
    </source>
</evidence>
<reference evidence="3 4" key="1">
    <citation type="submission" date="2021-03" db="EMBL/GenBank/DDBJ databases">
        <title>Sequencing the genomes of 1000 actinobacteria strains.</title>
        <authorList>
            <person name="Klenk H.-P."/>
        </authorList>
    </citation>
    <scope>NUCLEOTIDE SEQUENCE [LARGE SCALE GENOMIC DNA]</scope>
    <source>
        <strain evidence="3 4">DSM 24221</strain>
    </source>
</reference>
<feature type="transmembrane region" description="Helical" evidence="2">
    <location>
        <begin position="23"/>
        <end position="50"/>
    </location>
</feature>
<name>A0ABS4ZJA5_9MICO</name>
<dbReference type="Proteomes" id="UP001519362">
    <property type="component" value="Unassembled WGS sequence"/>
</dbReference>
<feature type="compositionally biased region" description="Pro residues" evidence="1">
    <location>
        <begin position="331"/>
        <end position="363"/>
    </location>
</feature>
<keyword evidence="2" id="KW-0812">Transmembrane</keyword>
<feature type="compositionally biased region" description="Basic and acidic residues" evidence="1">
    <location>
        <begin position="303"/>
        <end position="312"/>
    </location>
</feature>
<organism evidence="3 4">
    <name type="scientific">Microbacterium amylolyticum</name>
    <dbReference type="NCBI Taxonomy" id="936337"/>
    <lineage>
        <taxon>Bacteria</taxon>
        <taxon>Bacillati</taxon>
        <taxon>Actinomycetota</taxon>
        <taxon>Actinomycetes</taxon>
        <taxon>Micrococcales</taxon>
        <taxon>Microbacteriaceae</taxon>
        <taxon>Microbacterium</taxon>
    </lineage>
</organism>
<evidence type="ECO:0000313" key="3">
    <source>
        <dbReference type="EMBL" id="MBP2437360.1"/>
    </source>
</evidence>
<evidence type="ECO:0000256" key="2">
    <source>
        <dbReference type="SAM" id="Phobius"/>
    </source>
</evidence>
<protein>
    <submittedName>
        <fullName evidence="3">Uncharacterized protein</fullName>
    </submittedName>
</protein>